<organism evidence="1 2">
    <name type="scientific">Microlunatus ginsengisoli</name>
    <dbReference type="NCBI Taxonomy" id="363863"/>
    <lineage>
        <taxon>Bacteria</taxon>
        <taxon>Bacillati</taxon>
        <taxon>Actinomycetota</taxon>
        <taxon>Actinomycetes</taxon>
        <taxon>Propionibacteriales</taxon>
        <taxon>Propionibacteriaceae</taxon>
        <taxon>Microlunatus</taxon>
    </lineage>
</organism>
<dbReference type="EMBL" id="BAABAB010000027">
    <property type="protein sequence ID" value="GAA3630972.1"/>
    <property type="molecule type" value="Genomic_DNA"/>
</dbReference>
<reference evidence="2" key="1">
    <citation type="journal article" date="2019" name="Int. J. Syst. Evol. Microbiol.">
        <title>The Global Catalogue of Microorganisms (GCM) 10K type strain sequencing project: providing services to taxonomists for standard genome sequencing and annotation.</title>
        <authorList>
            <consortium name="The Broad Institute Genomics Platform"/>
            <consortium name="The Broad Institute Genome Sequencing Center for Infectious Disease"/>
            <person name="Wu L."/>
            <person name="Ma J."/>
        </authorList>
    </citation>
    <scope>NUCLEOTIDE SEQUENCE [LARGE SCALE GENOMIC DNA]</scope>
    <source>
        <strain evidence="2">JCM 16929</strain>
    </source>
</reference>
<sequence length="514" mass="55670">MTSAPIVLADLLPGTVAEMAARAGRPDFDRWAAQAKGCGHCARPIRLKGSTRTHTPDGRLVDCYTTAAEPDGVAYLRCGNRRAAVCETCSHEYQGDMWHLLYAGVAGGIKGVPETVAEHPMVFATLTAPSFGAVHTTRGAGRVCHYRRRTGTCPHGRPTGCTIVHAEDDPQLGTPLCVDCYDYHGHVAFNWYAPELWRRFTIALRRRIAAALGVPRSQLNKHVAVSFAKVAEFQRRGIVHFHALIRLDGPGDPYAPPTVELDAVQLGRLIIDAAAAVRVTTDPYTWGGPSWDLEFGEQCDVRPVHGRANRDASSGPMHPEMVAAYIAKYATKAADDFGLHHRRLPDGASLEALNLSDHTKRLLKTAIGITGQASAVITALEDYADSVGLDDTDNAQVIADAKSWLPLLKWLHMLGFRGHFSTKSRGYSTTMGFLRGERRAWRQAHTPDRPPIDPDIGADELEDSTLVVVRGWTFDGAGWLSSGDAALAASAAARARARREAAQLADGPVDLDVG</sequence>
<dbReference type="Proteomes" id="UP001501490">
    <property type="component" value="Unassembled WGS sequence"/>
</dbReference>
<comment type="caution">
    <text evidence="1">The sequence shown here is derived from an EMBL/GenBank/DDBJ whole genome shotgun (WGS) entry which is preliminary data.</text>
</comment>
<proteinExistence type="predicted"/>
<protein>
    <submittedName>
        <fullName evidence="1">Replication initiator protein RepSA</fullName>
    </submittedName>
</protein>
<dbReference type="InterPro" id="IPR046828">
    <property type="entry name" value="RepSA"/>
</dbReference>
<accession>A0ABP7AFB5</accession>
<gene>
    <name evidence="1" type="primary">repSA_2</name>
    <name evidence="1" type="ORF">GCM10022236_36900</name>
</gene>
<dbReference type="Pfam" id="PF20199">
    <property type="entry name" value="RepSA"/>
    <property type="match status" value="1"/>
</dbReference>
<dbReference type="RefSeq" id="WP_344807293.1">
    <property type="nucleotide sequence ID" value="NZ_BAABAB010000027.1"/>
</dbReference>
<evidence type="ECO:0000313" key="1">
    <source>
        <dbReference type="EMBL" id="GAA3630972.1"/>
    </source>
</evidence>
<name>A0ABP7AFB5_9ACTN</name>
<keyword evidence="2" id="KW-1185">Reference proteome</keyword>
<evidence type="ECO:0000313" key="2">
    <source>
        <dbReference type="Proteomes" id="UP001501490"/>
    </source>
</evidence>